<keyword evidence="1" id="KW-0472">Membrane</keyword>
<reference evidence="3" key="1">
    <citation type="submission" date="2020-07" db="EMBL/GenBank/DDBJ databases">
        <authorList>
            <person name="Partida-Martinez L."/>
            <person name="Huntemann M."/>
            <person name="Clum A."/>
            <person name="Wang J."/>
            <person name="Palaniappan K."/>
            <person name="Ritter S."/>
            <person name="Chen I.-M."/>
            <person name="Stamatis D."/>
            <person name="Reddy T."/>
            <person name="O'Malley R."/>
            <person name="Daum C."/>
            <person name="Shapiro N."/>
            <person name="Ivanova N."/>
            <person name="Kyrpides N."/>
            <person name="Woyke T."/>
        </authorList>
    </citation>
    <scope>NUCLEOTIDE SEQUENCE [LARGE SCALE GENOMIC DNA]</scope>
    <source>
        <strain evidence="3">AT2.8</strain>
    </source>
</reference>
<sequence>MIVTFYFFISWVLIGLFLFNRIHRHASVKEVTLLFLLCCLINTNTYIGLFDTFKWMKTTTDTDLYIATLIFKNVFVPLLMCCFTLLIYRSPWNKKIQFFSLFSFITVSSDLINEYKGMYTFKQWNIFYTFLYFSIFLLVLLLTLKWYRGLDPCSRGEKNVVD</sequence>
<evidence type="ECO:0000313" key="2">
    <source>
        <dbReference type="EMBL" id="NYE06609.1"/>
    </source>
</evidence>
<name>A0A852TEW9_9BACI</name>
<feature type="transmembrane region" description="Helical" evidence="1">
    <location>
        <begin position="6"/>
        <end position="22"/>
    </location>
</feature>
<dbReference type="EMBL" id="JACCBX010000007">
    <property type="protein sequence ID" value="NYE06609.1"/>
    <property type="molecule type" value="Genomic_DNA"/>
</dbReference>
<reference evidence="3" key="2">
    <citation type="submission" date="2020-08" db="EMBL/GenBank/DDBJ databases">
        <title>The Agave Microbiome: Exploring the role of microbial communities in plant adaptations to desert environments.</title>
        <authorList>
            <person name="Partida-Martinez L.P."/>
        </authorList>
    </citation>
    <scope>NUCLEOTIDE SEQUENCE [LARGE SCALE GENOMIC DNA]</scope>
    <source>
        <strain evidence="3">AT2.8</strain>
    </source>
</reference>
<accession>A0A852TEW9</accession>
<dbReference type="AlphaFoldDB" id="A0A852TEW9"/>
<protein>
    <submittedName>
        <fullName evidence="2">Uncharacterized protein</fullName>
    </submittedName>
</protein>
<comment type="caution">
    <text evidence="2">The sequence shown here is derived from an EMBL/GenBank/DDBJ whole genome shotgun (WGS) entry which is preliminary data.</text>
</comment>
<feature type="transmembrane region" description="Helical" evidence="1">
    <location>
        <begin position="34"/>
        <end position="53"/>
    </location>
</feature>
<feature type="transmembrane region" description="Helical" evidence="1">
    <location>
        <begin position="124"/>
        <end position="144"/>
    </location>
</feature>
<keyword evidence="1" id="KW-1133">Transmembrane helix</keyword>
<gene>
    <name evidence="2" type="ORF">F4694_003389</name>
</gene>
<feature type="transmembrane region" description="Helical" evidence="1">
    <location>
        <begin position="65"/>
        <end position="88"/>
    </location>
</feature>
<organism evidence="2 3">
    <name type="scientific">Neobacillus niacini</name>
    <dbReference type="NCBI Taxonomy" id="86668"/>
    <lineage>
        <taxon>Bacteria</taxon>
        <taxon>Bacillati</taxon>
        <taxon>Bacillota</taxon>
        <taxon>Bacilli</taxon>
        <taxon>Bacillales</taxon>
        <taxon>Bacillaceae</taxon>
        <taxon>Neobacillus</taxon>
    </lineage>
</organism>
<evidence type="ECO:0000313" key="3">
    <source>
        <dbReference type="Proteomes" id="UP000548423"/>
    </source>
</evidence>
<keyword evidence="1" id="KW-0812">Transmembrane</keyword>
<dbReference type="Proteomes" id="UP000548423">
    <property type="component" value="Unassembled WGS sequence"/>
</dbReference>
<evidence type="ECO:0000256" key="1">
    <source>
        <dbReference type="SAM" id="Phobius"/>
    </source>
</evidence>
<proteinExistence type="predicted"/>